<keyword evidence="3 8" id="KW-0812">Transmembrane</keyword>
<keyword evidence="7 8" id="KW-0472">Membrane</keyword>
<keyword evidence="5 8" id="KW-1133">Transmembrane helix</keyword>
<dbReference type="GO" id="GO:0051607">
    <property type="term" value="P:defense response to virus"/>
    <property type="evidence" value="ECO:0007669"/>
    <property type="project" value="UniProtKB-KW"/>
</dbReference>
<reference evidence="10" key="1">
    <citation type="submission" date="2018-06" db="EMBL/GenBank/DDBJ databases">
        <authorList>
            <person name="Zhirakovskaya E."/>
        </authorList>
    </citation>
    <scope>NUCLEOTIDE SEQUENCE</scope>
</reference>
<evidence type="ECO:0000256" key="5">
    <source>
        <dbReference type="ARBA" id="ARBA00022989"/>
    </source>
</evidence>
<dbReference type="InterPro" id="IPR043760">
    <property type="entry name" value="PycTM_dom"/>
</dbReference>
<feature type="domain" description="Pycsar effector protein" evidence="9">
    <location>
        <begin position="15"/>
        <end position="171"/>
    </location>
</feature>
<dbReference type="EMBL" id="UOFA01000019">
    <property type="protein sequence ID" value="VAW43721.1"/>
    <property type="molecule type" value="Genomic_DNA"/>
</dbReference>
<evidence type="ECO:0000313" key="10">
    <source>
        <dbReference type="EMBL" id="VAW43721.1"/>
    </source>
</evidence>
<keyword evidence="2" id="KW-1003">Cell membrane</keyword>
<comment type="subcellular location">
    <subcellularLocation>
        <location evidence="1">Cell membrane</location>
    </subcellularLocation>
</comment>
<keyword evidence="4" id="KW-0547">Nucleotide-binding</keyword>
<evidence type="ECO:0000256" key="4">
    <source>
        <dbReference type="ARBA" id="ARBA00022741"/>
    </source>
</evidence>
<gene>
    <name evidence="10" type="ORF">MNBD_GAMMA02-1178</name>
</gene>
<evidence type="ECO:0000256" key="7">
    <source>
        <dbReference type="ARBA" id="ARBA00023136"/>
    </source>
</evidence>
<evidence type="ECO:0000256" key="6">
    <source>
        <dbReference type="ARBA" id="ARBA00023118"/>
    </source>
</evidence>
<dbReference type="Pfam" id="PF18967">
    <property type="entry name" value="PycTM"/>
    <property type="match status" value="1"/>
</dbReference>
<evidence type="ECO:0000256" key="1">
    <source>
        <dbReference type="ARBA" id="ARBA00004236"/>
    </source>
</evidence>
<protein>
    <recommendedName>
        <fullName evidence="9">Pycsar effector protein domain-containing protein</fullName>
    </recommendedName>
</protein>
<dbReference type="GO" id="GO:0000166">
    <property type="term" value="F:nucleotide binding"/>
    <property type="evidence" value="ECO:0007669"/>
    <property type="project" value="UniProtKB-KW"/>
</dbReference>
<accession>A0A3B0VLD9</accession>
<organism evidence="10">
    <name type="scientific">hydrothermal vent metagenome</name>
    <dbReference type="NCBI Taxonomy" id="652676"/>
    <lineage>
        <taxon>unclassified sequences</taxon>
        <taxon>metagenomes</taxon>
        <taxon>ecological metagenomes</taxon>
    </lineage>
</organism>
<sequence>MTPAQRIDNDVIQTLRTAHQNQTQLNLMADQKANILIGTLALMFTVVLTRLLTLADNQALLVTLVIFMLMQLLPLVLTVMVLIPKNINGKTSADINDIQNPLFFGFFTQYSQQQYSTYMHGLLVDNESARELIINDIFQIGVILRRKYRLLRLAYLSALLGFLVPAIVGLVITLR</sequence>
<evidence type="ECO:0000259" key="9">
    <source>
        <dbReference type="Pfam" id="PF18967"/>
    </source>
</evidence>
<proteinExistence type="predicted"/>
<evidence type="ECO:0000256" key="3">
    <source>
        <dbReference type="ARBA" id="ARBA00022692"/>
    </source>
</evidence>
<dbReference type="GO" id="GO:0005886">
    <property type="term" value="C:plasma membrane"/>
    <property type="evidence" value="ECO:0007669"/>
    <property type="project" value="UniProtKB-SubCell"/>
</dbReference>
<feature type="transmembrane region" description="Helical" evidence="8">
    <location>
        <begin position="153"/>
        <end position="174"/>
    </location>
</feature>
<evidence type="ECO:0000256" key="8">
    <source>
        <dbReference type="SAM" id="Phobius"/>
    </source>
</evidence>
<keyword evidence="6" id="KW-0051">Antiviral defense</keyword>
<name>A0A3B0VLD9_9ZZZZ</name>
<feature type="transmembrane region" description="Helical" evidence="8">
    <location>
        <begin position="59"/>
        <end position="83"/>
    </location>
</feature>
<feature type="transmembrane region" description="Helical" evidence="8">
    <location>
        <begin position="33"/>
        <end position="53"/>
    </location>
</feature>
<dbReference type="AlphaFoldDB" id="A0A3B0VLD9"/>
<evidence type="ECO:0000256" key="2">
    <source>
        <dbReference type="ARBA" id="ARBA00022475"/>
    </source>
</evidence>